<dbReference type="OrthoDB" id="10397054at2759"/>
<feature type="compositionally biased region" description="Polar residues" evidence="1">
    <location>
        <begin position="42"/>
        <end position="56"/>
    </location>
</feature>
<accession>A0A7J6LLB9</accession>
<protein>
    <submittedName>
        <fullName evidence="2">Uncharacterized protein</fullName>
    </submittedName>
</protein>
<sequence>MSSSSQHTIPSEPVHSSRQPLKNPFQIKSKSDTKDGKVITSLVDSDSPTLNPMPPTTRTYCTVEDFMGTSSCPPTSSEAAGACEGVSWQGVAEALKNGQFKKAIEMAGSGMEGSSGEERSLWGAVEAYGLMMLGEWSKAGDVLDGVKDSMKNEGDVSEDRLSAEGYGKFWILLYSAILPCCSGSVGSRPSMESLRISLGLLRSIDPLTISQEKILLKSEALVAAELSDLYEVQRIYTKCLLPKAEGESERESLQEEQVNLLLRIGALPEAEDVLMEMRPGERAESVKASLAIAEENYPAALASLTESTPHPNTEACLHFYLGSIASATTMMEQLVRDQSADIDTLTNLYVLYNFKSATEASTAKKTLLSVVSSTSLNDKFTFTQLEGL</sequence>
<comment type="caution">
    <text evidence="2">The sequence shown here is derived from an EMBL/GenBank/DDBJ whole genome shotgun (WGS) entry which is preliminary data.</text>
</comment>
<evidence type="ECO:0000313" key="2">
    <source>
        <dbReference type="EMBL" id="KAF4660082.1"/>
    </source>
</evidence>
<proteinExistence type="predicted"/>
<name>A0A7J6LLB9_PERCH</name>
<feature type="region of interest" description="Disordered" evidence="1">
    <location>
        <begin position="1"/>
        <end position="56"/>
    </location>
</feature>
<dbReference type="EMBL" id="JAAPAO010000427">
    <property type="protein sequence ID" value="KAF4660082.1"/>
    <property type="molecule type" value="Genomic_DNA"/>
</dbReference>
<gene>
    <name evidence="2" type="ORF">FOL47_007295</name>
</gene>
<dbReference type="AlphaFoldDB" id="A0A7J6LLB9"/>
<organism evidence="2 3">
    <name type="scientific">Perkinsus chesapeaki</name>
    <name type="common">Clam parasite</name>
    <name type="synonym">Perkinsus andrewsi</name>
    <dbReference type="NCBI Taxonomy" id="330153"/>
    <lineage>
        <taxon>Eukaryota</taxon>
        <taxon>Sar</taxon>
        <taxon>Alveolata</taxon>
        <taxon>Perkinsozoa</taxon>
        <taxon>Perkinsea</taxon>
        <taxon>Perkinsida</taxon>
        <taxon>Perkinsidae</taxon>
        <taxon>Perkinsus</taxon>
    </lineage>
</organism>
<evidence type="ECO:0000313" key="3">
    <source>
        <dbReference type="Proteomes" id="UP000591131"/>
    </source>
</evidence>
<keyword evidence="3" id="KW-1185">Reference proteome</keyword>
<dbReference type="Proteomes" id="UP000591131">
    <property type="component" value="Unassembled WGS sequence"/>
</dbReference>
<feature type="compositionally biased region" description="Polar residues" evidence="1">
    <location>
        <begin position="1"/>
        <end position="20"/>
    </location>
</feature>
<evidence type="ECO:0000256" key="1">
    <source>
        <dbReference type="SAM" id="MobiDB-lite"/>
    </source>
</evidence>
<reference evidence="2 3" key="1">
    <citation type="submission" date="2020-04" db="EMBL/GenBank/DDBJ databases">
        <title>Perkinsus chesapeaki whole genome sequence.</title>
        <authorList>
            <person name="Bogema D.R."/>
        </authorList>
    </citation>
    <scope>NUCLEOTIDE SEQUENCE [LARGE SCALE GENOMIC DNA]</scope>
    <source>
        <strain evidence="2">ATCC PRA-425</strain>
    </source>
</reference>